<dbReference type="EMBL" id="JACASV010000025">
    <property type="protein sequence ID" value="NWJ43443.1"/>
    <property type="molecule type" value="Genomic_DNA"/>
</dbReference>
<protein>
    <submittedName>
        <fullName evidence="2">Glycerophosphodiester phosphodiesterase family protein</fullName>
    </submittedName>
</protein>
<evidence type="ECO:0000313" key="2">
    <source>
        <dbReference type="EMBL" id="NWJ43443.1"/>
    </source>
</evidence>
<evidence type="ECO:0000259" key="1">
    <source>
        <dbReference type="PROSITE" id="PS51704"/>
    </source>
</evidence>
<feature type="domain" description="GP-PDE" evidence="1">
    <location>
        <begin position="6"/>
        <end position="235"/>
    </location>
</feature>
<dbReference type="InterPro" id="IPR017946">
    <property type="entry name" value="PLC-like_Pdiesterase_TIM-brl"/>
</dbReference>
<comment type="caution">
    <text evidence="2">The sequence shown here is derived from an EMBL/GenBank/DDBJ whole genome shotgun (WGS) entry which is preliminary data.</text>
</comment>
<gene>
    <name evidence="2" type="ORF">HX837_04450</name>
</gene>
<dbReference type="PROSITE" id="PS51704">
    <property type="entry name" value="GP_PDE"/>
    <property type="match status" value="1"/>
</dbReference>
<dbReference type="PANTHER" id="PTHR46211:SF14">
    <property type="entry name" value="GLYCEROPHOSPHODIESTER PHOSPHODIESTERASE"/>
    <property type="match status" value="1"/>
</dbReference>
<dbReference type="Proteomes" id="UP000523105">
    <property type="component" value="Unassembled WGS sequence"/>
</dbReference>
<name>A0A7K4MPG8_9ARCH</name>
<dbReference type="CDD" id="cd08566">
    <property type="entry name" value="GDPD_AtGDE_like"/>
    <property type="match status" value="1"/>
</dbReference>
<organism evidence="2 3">
    <name type="scientific">Marine Group I thaumarchaeote</name>
    <dbReference type="NCBI Taxonomy" id="2511932"/>
    <lineage>
        <taxon>Archaea</taxon>
        <taxon>Nitrososphaerota</taxon>
        <taxon>Marine Group I</taxon>
    </lineage>
</organism>
<dbReference type="InterPro" id="IPR030395">
    <property type="entry name" value="GP_PDE_dom"/>
</dbReference>
<accession>A0A7K4MPG8</accession>
<dbReference type="Pfam" id="PF03009">
    <property type="entry name" value="GDPD"/>
    <property type="match status" value="1"/>
</dbReference>
<dbReference type="Gene3D" id="3.20.20.190">
    <property type="entry name" value="Phosphatidylinositol (PI) phosphodiesterase"/>
    <property type="match status" value="1"/>
</dbReference>
<dbReference type="AlphaFoldDB" id="A0A7K4MPG8"/>
<dbReference type="SUPFAM" id="SSF51695">
    <property type="entry name" value="PLC-like phosphodiesterases"/>
    <property type="match status" value="1"/>
</dbReference>
<dbReference type="GO" id="GO:0006629">
    <property type="term" value="P:lipid metabolic process"/>
    <property type="evidence" value="ECO:0007669"/>
    <property type="project" value="InterPro"/>
</dbReference>
<reference evidence="2 3" key="1">
    <citation type="journal article" date="2019" name="Environ. Microbiol.">
        <title>Genomics insights into ecotype formation of ammonia-oxidizing archaea in the deep ocean.</title>
        <authorList>
            <person name="Wang Y."/>
            <person name="Huang J.M."/>
            <person name="Cui G.J."/>
            <person name="Nunoura T."/>
            <person name="Takaki Y."/>
            <person name="Li W.L."/>
            <person name="Li J."/>
            <person name="Gao Z.M."/>
            <person name="Takai K."/>
            <person name="Zhang A.Q."/>
            <person name="Stepanauskas R."/>
        </authorList>
    </citation>
    <scope>NUCLEOTIDE SEQUENCE [LARGE SCALE GENOMIC DNA]</scope>
    <source>
        <strain evidence="2 3">L15b</strain>
    </source>
</reference>
<dbReference type="GO" id="GO:0008081">
    <property type="term" value="F:phosphoric diester hydrolase activity"/>
    <property type="evidence" value="ECO:0007669"/>
    <property type="project" value="InterPro"/>
</dbReference>
<dbReference type="PANTHER" id="PTHR46211">
    <property type="entry name" value="GLYCEROPHOSPHORYL DIESTER PHOSPHODIESTERASE"/>
    <property type="match status" value="1"/>
</dbReference>
<sequence>MRQTHPKIVCHRGVKIFTPENTLSAIDLAICLGFNIVEIDVRQTKDGVPVVLHDSSVNRTTDGSGEIKKMNYADVSKLDAGSWFDPSFAGEPVPRLEDILVHAKGWLEVYIEIKEAEPEILIELVQRFGMIGDCFFWCKDIKVMDKLRPLNKDVRLMARRYDFQTLKDTIERHNPQIIEFDSLKFTKEELKLCKKLGILSMPYYTGFNLDIFKALFNSGVDILHLKNPKLIKKICTSTILCGRGVI</sequence>
<evidence type="ECO:0000313" key="3">
    <source>
        <dbReference type="Proteomes" id="UP000523105"/>
    </source>
</evidence>
<proteinExistence type="predicted"/>